<feature type="domain" description="Adenylyltransferase AadA C-terminal" evidence="6">
    <location>
        <begin position="170"/>
        <end position="269"/>
    </location>
</feature>
<protein>
    <submittedName>
        <fullName evidence="7">Nucleotidyltransferase</fullName>
    </submittedName>
</protein>
<dbReference type="Pfam" id="PF01909">
    <property type="entry name" value="NTP_transf_2"/>
    <property type="match status" value="1"/>
</dbReference>
<keyword evidence="2" id="KW-0046">Antibiotic resistance</keyword>
<dbReference type="RefSeq" id="WP_141292451.1">
    <property type="nucleotide sequence ID" value="NZ_BJMN01000002.1"/>
</dbReference>
<dbReference type="AlphaFoldDB" id="A0A4Y3RAB0"/>
<feature type="domain" description="Polymerase nucleotidyl transferase" evidence="5">
    <location>
        <begin position="33"/>
        <end position="83"/>
    </location>
</feature>
<dbReference type="GO" id="GO:0070566">
    <property type="term" value="F:adenylyltransferase activity"/>
    <property type="evidence" value="ECO:0007669"/>
    <property type="project" value="InterPro"/>
</dbReference>
<evidence type="ECO:0000256" key="2">
    <source>
        <dbReference type="ARBA" id="ARBA00023251"/>
    </source>
</evidence>
<evidence type="ECO:0000256" key="1">
    <source>
        <dbReference type="ARBA" id="ARBA00022679"/>
    </source>
</evidence>
<dbReference type="InterPro" id="IPR002934">
    <property type="entry name" value="Polymerase_NTP_transf_dom"/>
</dbReference>
<reference evidence="7 8" key="1">
    <citation type="submission" date="2019-06" db="EMBL/GenBank/DDBJ databases">
        <title>Whole genome shotgun sequence of Streptomyces gardneri NBRC 12865.</title>
        <authorList>
            <person name="Hosoyama A."/>
            <person name="Uohara A."/>
            <person name="Ohji S."/>
            <person name="Ichikawa N."/>
        </authorList>
    </citation>
    <scope>NUCLEOTIDE SEQUENCE [LARGE SCALE GENOMIC DNA]</scope>
    <source>
        <strain evidence="7 8">NBRC 12865</strain>
    </source>
</reference>
<feature type="compositionally biased region" description="Low complexity" evidence="4">
    <location>
        <begin position="1"/>
        <end position="21"/>
    </location>
</feature>
<evidence type="ECO:0000256" key="3">
    <source>
        <dbReference type="ARBA" id="ARBA00047831"/>
    </source>
</evidence>
<evidence type="ECO:0000313" key="7">
    <source>
        <dbReference type="EMBL" id="GEB54656.1"/>
    </source>
</evidence>
<gene>
    <name evidence="7" type="ORF">SGA01_02610</name>
</gene>
<evidence type="ECO:0000259" key="6">
    <source>
        <dbReference type="Pfam" id="PF13427"/>
    </source>
</evidence>
<dbReference type="InterPro" id="IPR024172">
    <property type="entry name" value="AadA/Aad9"/>
</dbReference>
<name>A0A4Y3RAB0_9ACTN</name>
<organism evidence="7 8">
    <name type="scientific">Streptomyces gardneri</name>
    <dbReference type="NCBI Taxonomy" id="66892"/>
    <lineage>
        <taxon>Bacteria</taxon>
        <taxon>Bacillati</taxon>
        <taxon>Actinomycetota</taxon>
        <taxon>Actinomycetes</taxon>
        <taxon>Kitasatosporales</taxon>
        <taxon>Streptomycetaceae</taxon>
        <taxon>Streptomyces</taxon>
    </lineage>
</organism>
<keyword evidence="8" id="KW-1185">Reference proteome</keyword>
<sequence length="278" mass="29824">MPAHASESAAPEGAAPESATADGADHEAARRVVRIVRETLGEDAVLAACLHGSAVLGGLRPTSDVDVLVALTRRTTERERRALTDALLAVSGRRAYEGPARPVELSLVVHADVRPWRYPPVCEYLYGEWLRDDFERGLTPAPAPCPDLAPLLTMARAGDLSLHGPRPSVLFEPVPEDDLRAAIVAGVPELLADLDDDTRNVLLTLARILTTLRTGRIRSKDAAAQQVLGELPEEHRPVLAAARDQYLAGEYGDWVELLPAARAHAAYVAGAIKRACPA</sequence>
<dbReference type="OrthoDB" id="7058480at2"/>
<accession>A0A4Y3RAB0</accession>
<evidence type="ECO:0000259" key="5">
    <source>
        <dbReference type="Pfam" id="PF01909"/>
    </source>
</evidence>
<evidence type="ECO:0000313" key="8">
    <source>
        <dbReference type="Proteomes" id="UP000315226"/>
    </source>
</evidence>
<evidence type="ECO:0000256" key="4">
    <source>
        <dbReference type="SAM" id="MobiDB-lite"/>
    </source>
</evidence>
<dbReference type="PIRSF" id="PIRSF000819">
    <property type="entry name" value="Streptomycin_3-adenylyltransf"/>
    <property type="match status" value="1"/>
</dbReference>
<dbReference type="GO" id="GO:0046677">
    <property type="term" value="P:response to antibiotic"/>
    <property type="evidence" value="ECO:0007669"/>
    <property type="project" value="UniProtKB-KW"/>
</dbReference>
<dbReference type="InterPro" id="IPR025184">
    <property type="entry name" value="AadA_C"/>
</dbReference>
<dbReference type="InterPro" id="IPR043519">
    <property type="entry name" value="NT_sf"/>
</dbReference>
<comment type="catalytic activity">
    <reaction evidence="3">
        <text>spectinomycin + ATP = 9-O-adenylylspectinomycin + diphosphate</text>
        <dbReference type="Rhea" id="RHEA:63228"/>
        <dbReference type="ChEBI" id="CHEBI:30616"/>
        <dbReference type="ChEBI" id="CHEBI:33019"/>
        <dbReference type="ChEBI" id="CHEBI:146260"/>
        <dbReference type="ChEBI" id="CHEBI:146261"/>
    </reaction>
</comment>
<dbReference type="EMBL" id="BJMN01000002">
    <property type="protein sequence ID" value="GEB54656.1"/>
    <property type="molecule type" value="Genomic_DNA"/>
</dbReference>
<dbReference type="SUPFAM" id="SSF81301">
    <property type="entry name" value="Nucleotidyltransferase"/>
    <property type="match status" value="1"/>
</dbReference>
<comment type="caution">
    <text evidence="7">The sequence shown here is derived from an EMBL/GenBank/DDBJ whole genome shotgun (WGS) entry which is preliminary data.</text>
</comment>
<feature type="region of interest" description="Disordered" evidence="4">
    <location>
        <begin position="1"/>
        <end position="26"/>
    </location>
</feature>
<keyword evidence="1 7" id="KW-0808">Transferase</keyword>
<dbReference type="Proteomes" id="UP000315226">
    <property type="component" value="Unassembled WGS sequence"/>
</dbReference>
<dbReference type="Pfam" id="PF13427">
    <property type="entry name" value="AadA_C"/>
    <property type="match status" value="1"/>
</dbReference>
<proteinExistence type="predicted"/>
<dbReference type="NCBIfam" id="NF010309">
    <property type="entry name" value="PRK13746.1"/>
    <property type="match status" value="1"/>
</dbReference>
<dbReference type="CDD" id="cd05403">
    <property type="entry name" value="NT_KNTase_like"/>
    <property type="match status" value="1"/>
</dbReference>